<dbReference type="EMBL" id="CP048739">
    <property type="protein sequence ID" value="QIB74148.1"/>
    <property type="molecule type" value="Genomic_DNA"/>
</dbReference>
<sequence length="233" mass="26109">MASGPSTDDLPVYLAPLPKWVESMTLRLTWVVVAVNLVGTVFGFWYYRFQLLNSHLVIWPAVPDSPLATLLMAVSLVSWKLGQDRNWIHALAFVGNLKYGFWVVIVQIVINDVLVSGDPYHWFLLVSHFGMGLQALVIYRYAEFTVPSVAVATLWFSFNDMVDYFLPLVGDYHHTYFGPRLVRAGDHGTRAHDVAAASAVGLTILATFLALAIRVRRLENRTDPAKSTDEQGE</sequence>
<gene>
    <name evidence="1" type="ORF">G3I44_07475</name>
</gene>
<dbReference type="AlphaFoldDB" id="A0A6C0UMI7"/>
<organism evidence="1 2">
    <name type="scientific">Halogeometricum borinquense</name>
    <dbReference type="NCBI Taxonomy" id="60847"/>
    <lineage>
        <taxon>Archaea</taxon>
        <taxon>Methanobacteriati</taxon>
        <taxon>Methanobacteriota</taxon>
        <taxon>Stenosarchaea group</taxon>
        <taxon>Halobacteria</taxon>
        <taxon>Halobacteriales</taxon>
        <taxon>Haloferacaceae</taxon>
        <taxon>Halogeometricum</taxon>
    </lineage>
</organism>
<name>A0A6C0UMI7_9EURY</name>
<dbReference type="GeneID" id="44079230"/>
<dbReference type="Proteomes" id="UP000465846">
    <property type="component" value="Chromosome"/>
</dbReference>
<protein>
    <submittedName>
        <fullName evidence="1">DUF1405 domain-containing protein</fullName>
    </submittedName>
</protein>
<dbReference type="Pfam" id="PF07187">
    <property type="entry name" value="DUF1405"/>
    <property type="match status" value="1"/>
</dbReference>
<dbReference type="InterPro" id="IPR009845">
    <property type="entry name" value="DUF1405"/>
</dbReference>
<accession>A0A6C0UMI7</accession>
<reference evidence="1 2" key="1">
    <citation type="submission" date="2020-02" db="EMBL/GenBank/DDBJ databases">
        <title>Whole genome sequence of Halogeometricum borinquense strain wsp4.</title>
        <authorList>
            <person name="Verma D.K."/>
            <person name="Gopal K."/>
            <person name="Prasad E.S."/>
        </authorList>
    </citation>
    <scope>NUCLEOTIDE SEQUENCE [LARGE SCALE GENOMIC DNA]</scope>
    <source>
        <strain evidence="2">wsp4</strain>
    </source>
</reference>
<dbReference type="PANTHER" id="PTHR40042">
    <property type="entry name" value="HYPOTHETICAL MEMBRANE SPANNING PROTEIN"/>
    <property type="match status" value="1"/>
</dbReference>
<dbReference type="PANTHER" id="PTHR40042:SF1">
    <property type="entry name" value="DUF1405 DOMAIN-CONTAINING PROTEIN"/>
    <property type="match status" value="1"/>
</dbReference>
<evidence type="ECO:0000313" key="1">
    <source>
        <dbReference type="EMBL" id="QIB74148.1"/>
    </source>
</evidence>
<proteinExistence type="predicted"/>
<dbReference type="RefSeq" id="WP_163486099.1">
    <property type="nucleotide sequence ID" value="NZ_CP048739.1"/>
</dbReference>
<evidence type="ECO:0000313" key="2">
    <source>
        <dbReference type="Proteomes" id="UP000465846"/>
    </source>
</evidence>